<reference evidence="3" key="1">
    <citation type="submission" date="2021-02" db="EMBL/GenBank/DDBJ databases">
        <authorList>
            <person name="Dougan E. K."/>
            <person name="Rhodes N."/>
            <person name="Thang M."/>
            <person name="Chan C."/>
        </authorList>
    </citation>
    <scope>NUCLEOTIDE SEQUENCE</scope>
</reference>
<evidence type="ECO:0000259" key="2">
    <source>
        <dbReference type="Pfam" id="PF00035"/>
    </source>
</evidence>
<feature type="region of interest" description="Disordered" evidence="1">
    <location>
        <begin position="154"/>
        <end position="181"/>
    </location>
</feature>
<dbReference type="Pfam" id="PF00035">
    <property type="entry name" value="dsrm"/>
    <property type="match status" value="1"/>
</dbReference>
<name>A0A812NZJ6_SYMPI</name>
<accession>A0A812NZJ6</accession>
<dbReference type="CDD" id="cd00048">
    <property type="entry name" value="DSRM_SF"/>
    <property type="match status" value="1"/>
</dbReference>
<dbReference type="Gene3D" id="3.30.160.20">
    <property type="match status" value="2"/>
</dbReference>
<dbReference type="AlphaFoldDB" id="A0A812NZJ6"/>
<organism evidence="3 4">
    <name type="scientific">Symbiodinium pilosum</name>
    <name type="common">Dinoflagellate</name>
    <dbReference type="NCBI Taxonomy" id="2952"/>
    <lineage>
        <taxon>Eukaryota</taxon>
        <taxon>Sar</taxon>
        <taxon>Alveolata</taxon>
        <taxon>Dinophyceae</taxon>
        <taxon>Suessiales</taxon>
        <taxon>Symbiodiniaceae</taxon>
        <taxon>Symbiodinium</taxon>
    </lineage>
</organism>
<dbReference type="SUPFAM" id="SSF54768">
    <property type="entry name" value="dsRNA-binding domain-like"/>
    <property type="match status" value="2"/>
</dbReference>
<evidence type="ECO:0000256" key="1">
    <source>
        <dbReference type="SAM" id="MobiDB-lite"/>
    </source>
</evidence>
<proteinExistence type="predicted"/>
<dbReference type="OrthoDB" id="429923at2759"/>
<protein>
    <recommendedName>
        <fullName evidence="2">DRBM domain-containing protein</fullName>
    </recommendedName>
</protein>
<dbReference type="Proteomes" id="UP000649617">
    <property type="component" value="Unassembled WGS sequence"/>
</dbReference>
<evidence type="ECO:0000313" key="3">
    <source>
        <dbReference type="EMBL" id="CAE7331275.1"/>
    </source>
</evidence>
<sequence>MTRKRSGGAALAIAAGPVAPGGTIRAGVHAPIRAGGLAPVKAIHIPPVRGGGQALPSPIRAGGQAPMRGHAATRSAARMQDVPVWEEFEDVAGQLHGSVLDLSVSTADLLKVWQEVLRHRHRWQQLDEDGRLEWPQAPGAGDGYEQVPAAWAGRHLSPAPPAGNGRAREFSQPPADDLGANENWKGRLQQAYTKQLRVGTLQKDEIAYTVEPDGPGFIATVQAPGLSSTFTGEVCTSKKQAEHSAAMAAICSDFPGYAEPTPIPKPSRAPPSGKGPGPAAPEPMHPKSVLNGLLKLVVGKEITREDIEYQVEALEEGDQPPAWVCNVRLVAYNDHVFQGETVHSRKLAEQSAAEAVASCHAT</sequence>
<feature type="region of interest" description="Disordered" evidence="1">
    <location>
        <begin position="259"/>
        <end position="286"/>
    </location>
</feature>
<evidence type="ECO:0000313" key="4">
    <source>
        <dbReference type="Proteomes" id="UP000649617"/>
    </source>
</evidence>
<gene>
    <name evidence="3" type="ORF">SPIL2461_LOCUS7693</name>
</gene>
<keyword evidence="4" id="KW-1185">Reference proteome</keyword>
<feature type="domain" description="DRBM" evidence="2">
    <location>
        <begin position="184"/>
        <end position="250"/>
    </location>
</feature>
<comment type="caution">
    <text evidence="3">The sequence shown here is derived from an EMBL/GenBank/DDBJ whole genome shotgun (WGS) entry which is preliminary data.</text>
</comment>
<dbReference type="EMBL" id="CAJNIZ010012224">
    <property type="protein sequence ID" value="CAE7331275.1"/>
    <property type="molecule type" value="Genomic_DNA"/>
</dbReference>
<dbReference type="InterPro" id="IPR014720">
    <property type="entry name" value="dsRBD_dom"/>
</dbReference>